<name>A0A6L6JCF0_9RHOB</name>
<evidence type="ECO:0000256" key="7">
    <source>
        <dbReference type="ARBA" id="ARBA00023136"/>
    </source>
</evidence>
<dbReference type="CDD" id="cd06261">
    <property type="entry name" value="TM_PBP2"/>
    <property type="match status" value="1"/>
</dbReference>
<evidence type="ECO:0000256" key="8">
    <source>
        <dbReference type="RuleBase" id="RU363032"/>
    </source>
</evidence>
<comment type="similarity">
    <text evidence="2">Belongs to the binding-protein-dependent transport system permease family. CysTW subfamily.</text>
</comment>
<evidence type="ECO:0000256" key="1">
    <source>
        <dbReference type="ARBA" id="ARBA00004651"/>
    </source>
</evidence>
<evidence type="ECO:0000256" key="2">
    <source>
        <dbReference type="ARBA" id="ARBA00007069"/>
    </source>
</evidence>
<evidence type="ECO:0000313" key="10">
    <source>
        <dbReference type="EMBL" id="MTH79873.1"/>
    </source>
</evidence>
<gene>
    <name evidence="10" type="ORF">GL286_19375</name>
</gene>
<dbReference type="InterPro" id="IPR035906">
    <property type="entry name" value="MetI-like_sf"/>
</dbReference>
<feature type="transmembrane region" description="Helical" evidence="8">
    <location>
        <begin position="204"/>
        <end position="224"/>
    </location>
</feature>
<keyword evidence="7 8" id="KW-0472">Membrane</keyword>
<evidence type="ECO:0000256" key="3">
    <source>
        <dbReference type="ARBA" id="ARBA00022448"/>
    </source>
</evidence>
<dbReference type="GO" id="GO:0005886">
    <property type="term" value="C:plasma membrane"/>
    <property type="evidence" value="ECO:0007669"/>
    <property type="project" value="UniProtKB-SubCell"/>
</dbReference>
<dbReference type="SUPFAM" id="SSF161098">
    <property type="entry name" value="MetI-like"/>
    <property type="match status" value="1"/>
</dbReference>
<feature type="transmembrane region" description="Helical" evidence="8">
    <location>
        <begin position="245"/>
        <end position="274"/>
    </location>
</feature>
<organism evidence="10 11">
    <name type="scientific">Paracoccus aestuariivivens</name>
    <dbReference type="NCBI Taxonomy" id="1820333"/>
    <lineage>
        <taxon>Bacteria</taxon>
        <taxon>Pseudomonadati</taxon>
        <taxon>Pseudomonadota</taxon>
        <taxon>Alphaproteobacteria</taxon>
        <taxon>Rhodobacterales</taxon>
        <taxon>Paracoccaceae</taxon>
        <taxon>Paracoccus</taxon>
    </lineage>
</organism>
<evidence type="ECO:0000259" key="9">
    <source>
        <dbReference type="PROSITE" id="PS50928"/>
    </source>
</evidence>
<dbReference type="AlphaFoldDB" id="A0A6L6JCF0"/>
<evidence type="ECO:0000256" key="5">
    <source>
        <dbReference type="ARBA" id="ARBA00022692"/>
    </source>
</evidence>
<dbReference type="PANTHER" id="PTHR42929:SF5">
    <property type="entry name" value="ABC TRANSPORTER PERMEASE PROTEIN"/>
    <property type="match status" value="1"/>
</dbReference>
<protein>
    <submittedName>
        <fullName evidence="10">ABC transporter permease subunit</fullName>
    </submittedName>
</protein>
<dbReference type="Pfam" id="PF00528">
    <property type="entry name" value="BPD_transp_1"/>
    <property type="match status" value="1"/>
</dbReference>
<dbReference type="PANTHER" id="PTHR42929">
    <property type="entry name" value="INNER MEMBRANE ABC TRANSPORTER PERMEASE PROTEIN YDCU-RELATED-RELATED"/>
    <property type="match status" value="1"/>
</dbReference>
<evidence type="ECO:0000256" key="4">
    <source>
        <dbReference type="ARBA" id="ARBA00022475"/>
    </source>
</evidence>
<dbReference type="OrthoDB" id="9807047at2"/>
<evidence type="ECO:0000256" key="6">
    <source>
        <dbReference type="ARBA" id="ARBA00022989"/>
    </source>
</evidence>
<dbReference type="EMBL" id="WMIE01000022">
    <property type="protein sequence ID" value="MTH79873.1"/>
    <property type="molecule type" value="Genomic_DNA"/>
</dbReference>
<keyword evidence="3 8" id="KW-0813">Transport</keyword>
<keyword evidence="11" id="KW-1185">Reference proteome</keyword>
<dbReference type="InterPro" id="IPR000515">
    <property type="entry name" value="MetI-like"/>
</dbReference>
<dbReference type="GO" id="GO:0055085">
    <property type="term" value="P:transmembrane transport"/>
    <property type="evidence" value="ECO:0007669"/>
    <property type="project" value="InterPro"/>
</dbReference>
<feature type="transmembrane region" description="Helical" evidence="8">
    <location>
        <begin position="303"/>
        <end position="323"/>
    </location>
</feature>
<feature type="transmembrane region" description="Helical" evidence="8">
    <location>
        <begin position="149"/>
        <end position="167"/>
    </location>
</feature>
<keyword evidence="4" id="KW-1003">Cell membrane</keyword>
<reference evidence="10 11" key="1">
    <citation type="submission" date="2019-11" db="EMBL/GenBank/DDBJ databases">
        <authorList>
            <person name="Dong K."/>
        </authorList>
    </citation>
    <scope>NUCLEOTIDE SEQUENCE [LARGE SCALE GENOMIC DNA]</scope>
    <source>
        <strain evidence="10 11">NBRC 111993</strain>
    </source>
</reference>
<comment type="subcellular location">
    <subcellularLocation>
        <location evidence="1 8">Cell membrane</location>
        <topology evidence="1 8">Multi-pass membrane protein</topology>
    </subcellularLocation>
</comment>
<comment type="caution">
    <text evidence="10">The sequence shown here is derived from an EMBL/GenBank/DDBJ whole genome shotgun (WGS) entry which is preliminary data.</text>
</comment>
<dbReference type="Proteomes" id="UP000478183">
    <property type="component" value="Unassembled WGS sequence"/>
</dbReference>
<feature type="transmembrane region" description="Helical" evidence="8">
    <location>
        <begin position="58"/>
        <end position="79"/>
    </location>
</feature>
<feature type="transmembrane region" description="Helical" evidence="8">
    <location>
        <begin position="123"/>
        <end position="143"/>
    </location>
</feature>
<evidence type="ECO:0000313" key="11">
    <source>
        <dbReference type="Proteomes" id="UP000478183"/>
    </source>
</evidence>
<proteinExistence type="inferred from homology"/>
<accession>A0A6L6JCF0</accession>
<dbReference type="PROSITE" id="PS50928">
    <property type="entry name" value="ABC_TM1"/>
    <property type="match status" value="1"/>
</dbReference>
<feature type="domain" description="ABC transmembrane type-1" evidence="9">
    <location>
        <begin position="117"/>
        <end position="322"/>
    </location>
</feature>
<dbReference type="Gene3D" id="1.10.3720.10">
    <property type="entry name" value="MetI-like"/>
    <property type="match status" value="1"/>
</dbReference>
<keyword evidence="6 8" id="KW-1133">Transmembrane helix</keyword>
<keyword evidence="5 8" id="KW-0812">Transmembrane</keyword>
<sequence>MSGQLPRRDGRKPEADHHGYTRMTGLIATASAPAEASGTHAPLAAKSAARPFPSGQRAGWLMVAPTVLFLLVWFAWPVLSMVWLSVSAKVVEGVTVPGLTADNYLRLFQTDLYLRILARTARVAALTCLVAVVLAYPLAIAIARGTPGLARIVTLTILAPLLVNVVVRSYGWQTILNKTGALAWVLKQLGITGMPSLLYTEWAVLIACVHVYLPFMVMPLASAIRRIDRSVEEAARVAGASRFRVFSRVILPLSLPGLAVGSSLVFSLTAAAYVTPQILGGNFSPLLGTLIEQQILTLNDWPFGAAISTLLITMVLASNLVFLRLVNRRFVKWTGIAA</sequence>